<dbReference type="AlphaFoldDB" id="A0A7Z0TUB0"/>
<dbReference type="RefSeq" id="WP_166354162.1">
    <property type="nucleotide sequence ID" value="NZ_CP049700.1"/>
</dbReference>
<reference evidence="2 3" key="3">
    <citation type="journal article" date="2022" name="Int. J. Syst. Evol. Microbiol.">
        <title>Strains of Bradyrhizobium barranii sp. nov. associated with legumes native to Canada are symbionts of soybeans and belong to different subspecies (subsp. barranii subsp. nov. and subsp. apii subsp. nov.) and symbiovars (sv. glycinearum and sv. septentrionale).</title>
        <authorList>
            <person name="Bromfield E.S.P."/>
            <person name="Cloutier S."/>
            <person name="Wasai-Hara S."/>
            <person name="Minamisawa K."/>
        </authorList>
    </citation>
    <scope>NUCLEOTIDE SEQUENCE [LARGE SCALE GENOMIC DNA]</scope>
    <source>
        <strain evidence="2 3">323S2</strain>
        <plasmid evidence="3">pBb323S2a</plasmid>
    </source>
</reference>
<accession>A0A7Z0TUB0</accession>
<evidence type="ECO:0000313" key="1">
    <source>
        <dbReference type="EMBL" id="NYY96811.1"/>
    </source>
</evidence>
<gene>
    <name evidence="2" type="ORF">G6321_00001065</name>
    <name evidence="1" type="ORF">G6321_53960</name>
</gene>
<sequence>MASPSTIIDVVSDRFGVARATVAMQDRMLVTSGHRQITGRGRSARSSPADAAALILAVAATPLSGPSVKETATYYERYADLVATEESGHPASFEIKPLVHLGAGHTLHDALAAIIAMLAGGNERASHLIEGLPEDEPEDETSIAILVELEMPTPMARIHFQIEQRKFQWVTLDGKPHQLEFLRKAVSQMTYISRPEALEKYLETLPKLGVGLWRPSDLTQTRKFTHETLRPVADLFRFEKMK</sequence>
<keyword evidence="2" id="KW-0614">Plasmid</keyword>
<evidence type="ECO:0000313" key="2">
    <source>
        <dbReference type="EMBL" id="UGX89710.1"/>
    </source>
</evidence>
<reference evidence="2 3" key="1">
    <citation type="journal article" date="2017" name="Syst. Appl. Microbiol.">
        <title>Soybeans inoculated with root zone soils of Canadian native legumes harbour diverse and novel Bradyrhizobium spp. that possess agricultural potential.</title>
        <authorList>
            <person name="Bromfield E.S.P."/>
            <person name="Cloutier S."/>
            <person name="Tambong J.T."/>
            <person name="Tran Thi T.V."/>
        </authorList>
    </citation>
    <scope>NUCLEOTIDE SEQUENCE [LARGE SCALE GENOMIC DNA]</scope>
    <source>
        <strain evidence="2 3">323S2</strain>
    </source>
</reference>
<reference evidence="1" key="2">
    <citation type="submission" date="2020-06" db="EMBL/GenBank/DDBJ databases">
        <title>Whole Genome Sequence of Bradyrhizobium sp. Strain 323S2.</title>
        <authorList>
            <person name="Bromfield E.S.P."/>
        </authorList>
    </citation>
    <scope>NUCLEOTIDE SEQUENCE [LARGE SCALE GENOMIC DNA]</scope>
    <source>
        <strain evidence="1">323S2</strain>
    </source>
</reference>
<dbReference type="EMBL" id="JACBFH010000004">
    <property type="protein sequence ID" value="NYY96811.1"/>
    <property type="molecule type" value="Genomic_DNA"/>
</dbReference>
<dbReference type="Proteomes" id="UP000564836">
    <property type="component" value="Plasmid pBb323S2a"/>
</dbReference>
<geneLocation type="plasmid" evidence="2 3">
    <name>pBb323S2a</name>
</geneLocation>
<evidence type="ECO:0000313" key="3">
    <source>
        <dbReference type="Proteomes" id="UP000564836"/>
    </source>
</evidence>
<name>A0A7Z0TUB0_9BRAD</name>
<protein>
    <submittedName>
        <fullName evidence="1">Uncharacterized protein</fullName>
    </submittedName>
</protein>
<organism evidence="1">
    <name type="scientific">Bradyrhizobium barranii subsp. barranii</name>
    <dbReference type="NCBI Taxonomy" id="2823807"/>
    <lineage>
        <taxon>Bacteria</taxon>
        <taxon>Pseudomonadati</taxon>
        <taxon>Pseudomonadota</taxon>
        <taxon>Alphaproteobacteria</taxon>
        <taxon>Hyphomicrobiales</taxon>
        <taxon>Nitrobacteraceae</taxon>
        <taxon>Bradyrhizobium</taxon>
        <taxon>Bradyrhizobium barranii</taxon>
    </lineage>
</organism>
<dbReference type="EMBL" id="CP088278">
    <property type="protein sequence ID" value="UGX89710.1"/>
    <property type="molecule type" value="Genomic_DNA"/>
</dbReference>
<proteinExistence type="predicted"/>